<dbReference type="EMBL" id="JAFCMP010000212">
    <property type="protein sequence ID" value="KAG5183416.1"/>
    <property type="molecule type" value="Genomic_DNA"/>
</dbReference>
<evidence type="ECO:0000313" key="2">
    <source>
        <dbReference type="EMBL" id="KAG5183416.1"/>
    </source>
</evidence>
<feature type="region of interest" description="Disordered" evidence="1">
    <location>
        <begin position="130"/>
        <end position="154"/>
    </location>
</feature>
<sequence>MLPTAVQAIYAATAVTETGTTEPAPHTHGIVPGAEAAAAAATVPGPQAAAAAAPSTPAKTQTSAEESSCSGGQEDDDDDWEAYADEICRKVVPRRRRGHFTHGLQAGLSNVLRRQYEDCLVEDLEAASAGAVGKPTQAAPIGDSRDTSRRRQQASARVLAQLRSQRASGAMAWMSVPPTANDRPDGWGIQGEVCPWRCSDVSPTSTHAISCPSQHIRGHNATHTAQKRCLQRILRQHHVSIVRNEDASVFKVPGYRADTVIDPGCLHFSSAYRNKGIVLDTSVRAPTASSCASSYLTGKTNASNTDGYAAGVGEDAKVKHHTGTLTSSWAFVPFVQETYGRLGKQTSLFVKELAMHSALCSGGGKADVLRKAGLAKSQILIELSISLARELAERVMAYTRGARMLGCVAAPVSKLLGHSAD</sequence>
<evidence type="ECO:0000313" key="3">
    <source>
        <dbReference type="Proteomes" id="UP000664859"/>
    </source>
</evidence>
<evidence type="ECO:0000256" key="1">
    <source>
        <dbReference type="SAM" id="MobiDB-lite"/>
    </source>
</evidence>
<reference evidence="2" key="1">
    <citation type="submission" date="2021-02" db="EMBL/GenBank/DDBJ databases">
        <title>First Annotated Genome of the Yellow-green Alga Tribonema minus.</title>
        <authorList>
            <person name="Mahan K.M."/>
        </authorList>
    </citation>
    <scope>NUCLEOTIDE SEQUENCE</scope>
    <source>
        <strain evidence="2">UTEX B ZZ1240</strain>
    </source>
</reference>
<accession>A0A836CGZ3</accession>
<protein>
    <submittedName>
        <fullName evidence="2">Uncharacterized protein</fullName>
    </submittedName>
</protein>
<gene>
    <name evidence="2" type="ORF">JKP88DRAFT_220608</name>
</gene>
<feature type="compositionally biased region" description="Low complexity" evidence="1">
    <location>
        <begin position="41"/>
        <end position="64"/>
    </location>
</feature>
<organism evidence="2 3">
    <name type="scientific">Tribonema minus</name>
    <dbReference type="NCBI Taxonomy" id="303371"/>
    <lineage>
        <taxon>Eukaryota</taxon>
        <taxon>Sar</taxon>
        <taxon>Stramenopiles</taxon>
        <taxon>Ochrophyta</taxon>
        <taxon>PX clade</taxon>
        <taxon>Xanthophyceae</taxon>
        <taxon>Tribonematales</taxon>
        <taxon>Tribonemataceae</taxon>
        <taxon>Tribonema</taxon>
    </lineage>
</organism>
<keyword evidence="3" id="KW-1185">Reference proteome</keyword>
<comment type="caution">
    <text evidence="2">The sequence shown here is derived from an EMBL/GenBank/DDBJ whole genome shotgun (WGS) entry which is preliminary data.</text>
</comment>
<name>A0A836CGZ3_9STRA</name>
<proteinExistence type="predicted"/>
<dbReference type="Proteomes" id="UP000664859">
    <property type="component" value="Unassembled WGS sequence"/>
</dbReference>
<dbReference type="AlphaFoldDB" id="A0A836CGZ3"/>
<feature type="region of interest" description="Disordered" evidence="1">
    <location>
        <begin position="41"/>
        <end position="78"/>
    </location>
</feature>